<dbReference type="GO" id="GO:0005886">
    <property type="term" value="C:plasma membrane"/>
    <property type="evidence" value="ECO:0007669"/>
    <property type="project" value="UniProtKB-SubCell"/>
</dbReference>
<name>A0A7W0BZ96_9BACL</name>
<evidence type="ECO:0000313" key="10">
    <source>
        <dbReference type="EMBL" id="MBA2874241.1"/>
    </source>
</evidence>
<dbReference type="PROSITE" id="PS50885">
    <property type="entry name" value="HAMP"/>
    <property type="match status" value="1"/>
</dbReference>
<comment type="similarity">
    <text evidence="5">Belongs to the methyl-accepting chemotaxis (MCP) protein family.</text>
</comment>
<evidence type="ECO:0000259" key="8">
    <source>
        <dbReference type="PROSITE" id="PS50111"/>
    </source>
</evidence>
<keyword evidence="4 6" id="KW-0807">Transducer</keyword>
<evidence type="ECO:0000256" key="5">
    <source>
        <dbReference type="ARBA" id="ARBA00029447"/>
    </source>
</evidence>
<dbReference type="RefSeq" id="WP_181555157.1">
    <property type="nucleotide sequence ID" value="NZ_JACDUT010000002.1"/>
</dbReference>
<reference evidence="10 11" key="1">
    <citation type="submission" date="2020-07" db="EMBL/GenBank/DDBJ databases">
        <title>Genomic Encyclopedia of Type Strains, Phase IV (KMG-IV): sequencing the most valuable type-strain genomes for metagenomic binning, comparative biology and taxonomic classification.</title>
        <authorList>
            <person name="Goeker M."/>
        </authorList>
    </citation>
    <scope>NUCLEOTIDE SEQUENCE [LARGE SCALE GENOMIC DNA]</scope>
    <source>
        <strain evidence="10 11">DSM 15730</strain>
    </source>
</reference>
<dbReference type="Gene3D" id="1.10.287.950">
    <property type="entry name" value="Methyl-accepting chemotaxis protein"/>
    <property type="match status" value="1"/>
</dbReference>
<evidence type="ECO:0000256" key="3">
    <source>
        <dbReference type="ARBA" id="ARBA00023136"/>
    </source>
</evidence>
<dbReference type="PANTHER" id="PTHR32089">
    <property type="entry name" value="METHYL-ACCEPTING CHEMOTAXIS PROTEIN MCPB"/>
    <property type="match status" value="1"/>
</dbReference>
<evidence type="ECO:0000256" key="2">
    <source>
        <dbReference type="ARBA" id="ARBA00022475"/>
    </source>
</evidence>
<evidence type="ECO:0000259" key="9">
    <source>
        <dbReference type="PROSITE" id="PS50885"/>
    </source>
</evidence>
<feature type="transmembrane region" description="Helical" evidence="7">
    <location>
        <begin position="158"/>
        <end position="179"/>
    </location>
</feature>
<organism evidence="10 11">
    <name type="scientific">Thermaerobacillus caldiproteolyticus</name>
    <dbReference type="NCBI Taxonomy" id="247480"/>
    <lineage>
        <taxon>Bacteria</taxon>
        <taxon>Bacillati</taxon>
        <taxon>Bacillota</taxon>
        <taxon>Bacilli</taxon>
        <taxon>Bacillales</taxon>
        <taxon>Anoxybacillaceae</taxon>
        <taxon>Thermaerobacillus</taxon>
    </lineage>
</organism>
<keyword evidence="7" id="KW-1133">Transmembrane helix</keyword>
<proteinExistence type="inferred from homology"/>
<keyword evidence="11" id="KW-1185">Reference proteome</keyword>
<evidence type="ECO:0000256" key="7">
    <source>
        <dbReference type="SAM" id="Phobius"/>
    </source>
</evidence>
<dbReference type="InterPro" id="IPR003660">
    <property type="entry name" value="HAMP_dom"/>
</dbReference>
<comment type="caution">
    <text evidence="10">The sequence shown here is derived from an EMBL/GenBank/DDBJ whole genome shotgun (WGS) entry which is preliminary data.</text>
</comment>
<dbReference type="GO" id="GO:0007165">
    <property type="term" value="P:signal transduction"/>
    <property type="evidence" value="ECO:0007669"/>
    <property type="project" value="UniProtKB-KW"/>
</dbReference>
<evidence type="ECO:0000256" key="4">
    <source>
        <dbReference type="ARBA" id="ARBA00023224"/>
    </source>
</evidence>
<dbReference type="EMBL" id="JACDUT010000002">
    <property type="protein sequence ID" value="MBA2874241.1"/>
    <property type="molecule type" value="Genomic_DNA"/>
</dbReference>
<comment type="subcellular location">
    <subcellularLocation>
        <location evidence="1">Cell membrane</location>
    </subcellularLocation>
</comment>
<dbReference type="InterPro" id="IPR004089">
    <property type="entry name" value="MCPsignal_dom"/>
</dbReference>
<feature type="transmembrane region" description="Helical" evidence="7">
    <location>
        <begin position="134"/>
        <end position="152"/>
    </location>
</feature>
<feature type="domain" description="Methyl-accepting transducer" evidence="8">
    <location>
        <begin position="252"/>
        <end position="495"/>
    </location>
</feature>
<dbReference type="Proteomes" id="UP000523087">
    <property type="component" value="Unassembled WGS sequence"/>
</dbReference>
<keyword evidence="3 7" id="KW-0472">Membrane</keyword>
<evidence type="ECO:0000313" key="11">
    <source>
        <dbReference type="Proteomes" id="UP000523087"/>
    </source>
</evidence>
<dbReference type="AlphaFoldDB" id="A0A7W0BZ96"/>
<dbReference type="SMART" id="SM00283">
    <property type="entry name" value="MA"/>
    <property type="match status" value="1"/>
</dbReference>
<feature type="domain" description="HAMP" evidence="9">
    <location>
        <begin position="191"/>
        <end position="233"/>
    </location>
</feature>
<dbReference type="Pfam" id="PF00015">
    <property type="entry name" value="MCPsignal"/>
    <property type="match status" value="1"/>
</dbReference>
<keyword evidence="7" id="KW-0812">Transmembrane</keyword>
<evidence type="ECO:0000256" key="1">
    <source>
        <dbReference type="ARBA" id="ARBA00004236"/>
    </source>
</evidence>
<sequence>MEQLLLKKRQAQQARQKVVEVAEHLKRRMDGTKPIDAQMEQLRAFLDEQLQQDEYFLIVDETGYAIIHTNRLREGRVFSDEVGQNAAKTTKPLLQAYMRDTGEMLVDASCPLFTDKDGKRFNLRMGRLIHQPYLQLRFLVLSTVPAVVSFLITCFFSLSPLLVCILTILFSLVISALFYQTIANELRHWYRVTRSVSSGNLHAEVQTARKRNEFHQIAYELNKMILGIRTIVAELAKATKTVQQVSRQQQLETKRISESFDEIAAAMETFREGAKQQTSSVEQANLLVTDMVQGVLEMQTGFESVVVQAQEAMTSVNEGNRLIEATKQQMDIMQQDMNKTTALIHSVAEEAHRVGEMISAITAIAKQTNLLALNASIEASRAGESGKGFAIVAAEVRKLAEDTNAFAAQILSSLQTMTNVLNNAVQAVQQNGHNVNETMQSLWKTSKTMKSFHHMFSEMRELLLRNRNDVDTIKNNGHSLQQFIEEVNTIANDFTNMVHETTAGLEQQIHGIHELAKEAELLSASVQQLEQIVNRFYKT</sequence>
<accession>A0A7W0BZ96</accession>
<keyword evidence="2" id="KW-1003">Cell membrane</keyword>
<dbReference type="SUPFAM" id="SSF58104">
    <property type="entry name" value="Methyl-accepting chemotaxis protein (MCP) signaling domain"/>
    <property type="match status" value="1"/>
</dbReference>
<evidence type="ECO:0000256" key="6">
    <source>
        <dbReference type="PROSITE-ProRule" id="PRU00284"/>
    </source>
</evidence>
<gene>
    <name evidence="10" type="ORF">HNR31_001011</name>
</gene>
<dbReference type="PANTHER" id="PTHR32089:SF112">
    <property type="entry name" value="LYSOZYME-LIKE PROTEIN-RELATED"/>
    <property type="match status" value="1"/>
</dbReference>
<dbReference type="PROSITE" id="PS50111">
    <property type="entry name" value="CHEMOTAXIS_TRANSDUC_2"/>
    <property type="match status" value="1"/>
</dbReference>
<protein>
    <submittedName>
        <fullName evidence="10">Methyl-accepting chemotaxis protein</fullName>
    </submittedName>
</protein>